<protein>
    <recommendedName>
        <fullName evidence="3">Thioredoxin domain-containing protein</fullName>
    </recommendedName>
</protein>
<feature type="region of interest" description="Disordered" evidence="1">
    <location>
        <begin position="81"/>
        <end position="113"/>
    </location>
</feature>
<evidence type="ECO:0008006" key="3">
    <source>
        <dbReference type="Google" id="ProtNLM"/>
    </source>
</evidence>
<feature type="compositionally biased region" description="Gly residues" evidence="1">
    <location>
        <begin position="85"/>
        <end position="103"/>
    </location>
</feature>
<name>A0A6C0KQB5_9ZZZZ</name>
<dbReference type="AlphaFoldDB" id="A0A6C0KQB5"/>
<evidence type="ECO:0000256" key="1">
    <source>
        <dbReference type="SAM" id="MobiDB-lite"/>
    </source>
</evidence>
<accession>A0A6C0KQB5</accession>
<organism evidence="2">
    <name type="scientific">viral metagenome</name>
    <dbReference type="NCBI Taxonomy" id="1070528"/>
    <lineage>
        <taxon>unclassified sequences</taxon>
        <taxon>metagenomes</taxon>
        <taxon>organismal metagenomes</taxon>
    </lineage>
</organism>
<proteinExistence type="predicted"/>
<evidence type="ECO:0000313" key="2">
    <source>
        <dbReference type="EMBL" id="QHU18584.1"/>
    </source>
</evidence>
<dbReference type="EMBL" id="MN740936">
    <property type="protein sequence ID" value="QHU18584.1"/>
    <property type="molecule type" value="Genomic_DNA"/>
</dbReference>
<reference evidence="2" key="1">
    <citation type="journal article" date="2020" name="Nature">
        <title>Giant virus diversity and host interactions through global metagenomics.</title>
        <authorList>
            <person name="Schulz F."/>
            <person name="Roux S."/>
            <person name="Paez-Espino D."/>
            <person name="Jungbluth S."/>
            <person name="Walsh D.A."/>
            <person name="Denef V.J."/>
            <person name="McMahon K.D."/>
            <person name="Konstantinidis K.T."/>
            <person name="Eloe-Fadrosh E.A."/>
            <person name="Kyrpides N.C."/>
            <person name="Woyke T."/>
        </authorList>
    </citation>
    <scope>NUCLEOTIDE SEQUENCE</scope>
    <source>
        <strain evidence="2">GVMAG-S-3300013006-158</strain>
    </source>
</reference>
<sequence length="204" mass="22562">MSKPAPIHICFYSNRCEWSKAFLEEIAKTNYHKDFRFICVDPSANRPQLPSWLKQIPTLVISGEPEPRTNSEVMNWLYERKMRDGGGSGGSNSGGSNSGGGTSTGASMSTEPEPYLDMEMGGGFGDQYSFIGEDTSAEGNGGMTVKHNFTYLNGQDAVGTREASSFQGASNDQKRSKKEQLLDIQYEQMMKNRDSGIQKQVMRQ</sequence>